<protein>
    <submittedName>
        <fullName evidence="2">Uncharacterized protein</fullName>
    </submittedName>
</protein>
<evidence type="ECO:0000313" key="3">
    <source>
        <dbReference type="Proteomes" id="UP000195755"/>
    </source>
</evidence>
<dbReference type="RefSeq" id="WP_087926184.1">
    <property type="nucleotide sequence ID" value="NZ_CP021744.1"/>
</dbReference>
<sequence length="87" mass="7907">MKVTITVADGEAAVAVTAPTGAGPDPVPDGDAGTPAGGTPADPGAAVDGGGPPEWLTEAVGLARARGTAEGDDGTAARDAGGAAVGG</sequence>
<gene>
    <name evidence="2" type="ORF">SMD11_2131</name>
</gene>
<dbReference type="KEGG" id="salj:SMD11_2131"/>
<name>A0A1Z2L0F3_9ACTN</name>
<accession>A0A1Z2L0F3</accession>
<evidence type="ECO:0000313" key="2">
    <source>
        <dbReference type="EMBL" id="ARZ67783.1"/>
    </source>
</evidence>
<feature type="region of interest" description="Disordered" evidence="1">
    <location>
        <begin position="16"/>
        <end position="52"/>
    </location>
</feature>
<evidence type="ECO:0000256" key="1">
    <source>
        <dbReference type="SAM" id="MobiDB-lite"/>
    </source>
</evidence>
<dbReference type="Proteomes" id="UP000195755">
    <property type="component" value="Chromosome"/>
</dbReference>
<dbReference type="EMBL" id="CP021744">
    <property type="protein sequence ID" value="ARZ67783.1"/>
    <property type="molecule type" value="Genomic_DNA"/>
</dbReference>
<organism evidence="2 3">
    <name type="scientific">Streptomyces albireticuli</name>
    <dbReference type="NCBI Taxonomy" id="1940"/>
    <lineage>
        <taxon>Bacteria</taxon>
        <taxon>Bacillati</taxon>
        <taxon>Actinomycetota</taxon>
        <taxon>Actinomycetes</taxon>
        <taxon>Kitasatosporales</taxon>
        <taxon>Streptomycetaceae</taxon>
        <taxon>Streptomyces</taxon>
    </lineage>
</organism>
<feature type="compositionally biased region" description="Low complexity" evidence="1">
    <location>
        <begin position="77"/>
        <end position="87"/>
    </location>
</feature>
<reference evidence="2 3" key="1">
    <citation type="submission" date="2017-06" db="EMBL/GenBank/DDBJ databases">
        <title>Streptomyces albireticuli Genome sequencing and assembly.</title>
        <authorList>
            <person name="Wang Y."/>
            <person name="Du B."/>
            <person name="Ding Y."/>
            <person name="Liu H."/>
            <person name="Hou Q."/>
            <person name="Liu K."/>
            <person name="Yao L."/>
            <person name="Wang C."/>
        </authorList>
    </citation>
    <scope>NUCLEOTIDE SEQUENCE [LARGE SCALE GENOMIC DNA]</scope>
    <source>
        <strain evidence="2 3">MDJK11</strain>
    </source>
</reference>
<dbReference type="AlphaFoldDB" id="A0A1Z2L0F3"/>
<feature type="compositionally biased region" description="Low complexity" evidence="1">
    <location>
        <begin position="16"/>
        <end position="46"/>
    </location>
</feature>
<proteinExistence type="predicted"/>
<feature type="region of interest" description="Disordered" evidence="1">
    <location>
        <begin position="64"/>
        <end position="87"/>
    </location>
</feature>